<accession>A0A5J6VMN3</accession>
<organism evidence="2">
    <name type="scientific">Megaviridae environmental sample</name>
    <dbReference type="NCBI Taxonomy" id="1737588"/>
    <lineage>
        <taxon>Viruses</taxon>
        <taxon>Varidnaviria</taxon>
        <taxon>Bamfordvirae</taxon>
        <taxon>Nucleocytoviricota</taxon>
        <taxon>Megaviricetes</taxon>
        <taxon>Imitervirales</taxon>
        <taxon>Mimiviridae</taxon>
        <taxon>environmental samples</taxon>
    </lineage>
</organism>
<evidence type="ECO:0000313" key="2">
    <source>
        <dbReference type="EMBL" id="QFG74704.1"/>
    </source>
</evidence>
<protein>
    <submittedName>
        <fullName evidence="2">Uncharacterized protein</fullName>
    </submittedName>
</protein>
<name>A0A5J6VMN3_9VIRU</name>
<feature type="compositionally biased region" description="Acidic residues" evidence="1">
    <location>
        <begin position="1534"/>
        <end position="1558"/>
    </location>
</feature>
<evidence type="ECO:0000256" key="1">
    <source>
        <dbReference type="SAM" id="MobiDB-lite"/>
    </source>
</evidence>
<feature type="region of interest" description="Disordered" evidence="1">
    <location>
        <begin position="1525"/>
        <end position="1558"/>
    </location>
</feature>
<dbReference type="EMBL" id="MN448290">
    <property type="protein sequence ID" value="QFG74704.1"/>
    <property type="molecule type" value="Genomic_DNA"/>
</dbReference>
<proteinExistence type="predicted"/>
<reference evidence="2" key="1">
    <citation type="journal article" date="2019" name="Philos. Trans. R. Soc. Lond., B, Biol. Sci.">
        <title>Targeted metagenomic recovery of four divergent viruses reveals shared and distinctive characteristics of giant viruses of marine eukaryotes.</title>
        <authorList>
            <person name="Needham D.M."/>
            <person name="Poirier C."/>
            <person name="Hehenberger E."/>
            <person name="Jimenez V."/>
            <person name="Swalwell J.E."/>
            <person name="Santoro A.E."/>
            <person name="Worden A.Z."/>
        </authorList>
    </citation>
    <scope>NUCLEOTIDE SEQUENCE</scope>
    <source>
        <strain evidence="2">MPacV-611</strain>
    </source>
</reference>
<sequence length="1558" mass="186148">MYINQVDKLFDNLLNNLYNFLLNKKLFEKLNDLNFVKYQNTILNIVKDFMKTIKENDINNILKQKSIINSIIEILKRYVCYYIFLGIAYHYSGDRDLFITNIMEISKSQKDSTFQIQNFFDSENNNRIIEYYEFIKHIIKFTEIKDIDKVKIILLNNPLIYEHTIDIFNELGEDYIVSFFLIKKNFHNIIKTIILKLIYLKEDKNYINELLKEKEIENAEYKYIDIIIDKEFKLVDYKHLQKLLTSNEIKKGQAVEYFNFLEETKDEELSIIKTMDIINYLFEEKILIPISEDYLRYHKDSEKYDKEKLSELENIKTRDSTKIKFIINQNNKIRNYYSKVYDTNKKLKETVDNYFYKPLKDRMAVVFNDNEEVNIINKLEMSQNTNDLDLLFDLKNLRKYSYVNFKNFSKDGFKLRPNKMIQSIRYTNLLKKKNIPLELRASHKNLDINIVGVAYNPKKLPLECFKQIDLLNINTNESKNGFNNIINSVKSNKTNKLYYWLFDISNDKLDLSVYKNISTENVVKYLKTLLEEFNNFYQTYLLKYYKSKIDKIEKNNFYNFNNLILFLKKKENLDVNINKYIYNNLVKYYYTNKIENEPILKIKEEKKTIKNKKSNKVAEVDNTIQTEEISKVVIEKKDNTICLHYIKWINTLKLQKNTDKFNQAVFNFVKQYVKTNQNNDYVCKSCNEGLNLKKYIYEGTYVKELDTFLTTNIATNQNLVNIPKYSKYTRSINNIEKNIEKISYTLNLNYYLGNTPIIKMRRRMIIKDIIDLILLHTKYLKNNSSKRVENAVNNYNIHKDLTNLFFFELKDSIFLTSSTDTDYYKKIKYNNVLAYTIFLFIIEINTGQIIQLKEDKLCNYFLYNKIGKTLFNNIYLRLNKKEKIPILSLQLLCYTIFYFSCMITTNFIWLWNFENKSDKFNTQKIIIHTLIDLINSFVEAATGDNPDYLYEIIYNRFLQKIKTIYNDKNIINRLKININKKFKFDSNTKKIKFVTKNVNSIILDGIFKKFINEYKFDKICNSLQYNLDKNEYSKSYHIINNVTNCFDGNFHDWYFKGDTLICSKCNKKYIDIVNTMKLDHSILKKIELEKLKSLTNTYCISGSLHDFSLDDNICKKCKKKKKFIYSNKELITLKTNLNNIKQQKITNNLLIDSKNYDNNQKILSLYVGSFQKIKNKYSSIENFNNYIFQFVNLLSRITGNKIMINNKELYLDETIYLIDHDFLGNIKKKKIKISSKDNKIKIHNNHPYFKKRVYYYKDNVNSKTLFYNSITNQYLGYTSDNVKFISLKLNAYLEIHKSLIDKIKYIGLNNQFINILSINKNFDENTDLKLMITEIMRTRANNLKQILVNTNSIIQKIKYRFSDKKTALVKYFLKKIEQINISDNNKTIFSKLNKIITQIRVLPIDKNLDNIKITDNYINTNKLINLDNIDNILIFYLLENFKKLLNFNPKMNVKVNVALLIINLINDNYNNYHIDISDLQIRKFSTLLIKEAPYIDENLRVVGNYQELVNVTEIDEDYNKDIEYNNNEEQNSLDIDDYDEDDLHDDFDPSDEYMDTFS</sequence>